<dbReference type="Proteomes" id="UP001597205">
    <property type="component" value="Unassembled WGS sequence"/>
</dbReference>
<organism evidence="3 4">
    <name type="scientific">Sphingobacterium daejeonense</name>
    <dbReference type="NCBI Taxonomy" id="371142"/>
    <lineage>
        <taxon>Bacteria</taxon>
        <taxon>Pseudomonadati</taxon>
        <taxon>Bacteroidota</taxon>
        <taxon>Sphingobacteriia</taxon>
        <taxon>Sphingobacteriales</taxon>
        <taxon>Sphingobacteriaceae</taxon>
        <taxon>Sphingobacterium</taxon>
    </lineage>
</organism>
<dbReference type="InterPro" id="IPR049046">
    <property type="entry name" value="Beta-AFase-like_GH127_middle"/>
</dbReference>
<dbReference type="InterPro" id="IPR012878">
    <property type="entry name" value="Beta-AFase-like_GH127_cat"/>
</dbReference>
<dbReference type="Pfam" id="PF07944">
    <property type="entry name" value="Beta-AFase-like_GH127_cat"/>
    <property type="match status" value="1"/>
</dbReference>
<gene>
    <name evidence="3" type="ORF">ACFQ2C_03315</name>
</gene>
<dbReference type="InterPro" id="IPR049174">
    <property type="entry name" value="Beta-AFase-like"/>
</dbReference>
<dbReference type="InterPro" id="IPR008928">
    <property type="entry name" value="6-hairpin_glycosidase_sf"/>
</dbReference>
<dbReference type="PANTHER" id="PTHR43465">
    <property type="entry name" value="DUF1680 DOMAIN PROTEIN (AFU_ORTHOLOGUE AFUA_1G08910)"/>
    <property type="match status" value="1"/>
</dbReference>
<evidence type="ECO:0000259" key="1">
    <source>
        <dbReference type="Pfam" id="PF07944"/>
    </source>
</evidence>
<dbReference type="RefSeq" id="WP_380894721.1">
    <property type="nucleotide sequence ID" value="NZ_JBHTKY010000002.1"/>
</dbReference>
<name>A0ABW3RHV1_9SPHI</name>
<evidence type="ECO:0000313" key="3">
    <source>
        <dbReference type="EMBL" id="MFD1164628.1"/>
    </source>
</evidence>
<proteinExistence type="predicted"/>
<feature type="domain" description="Non-reducing end beta-L-arabinofuranosidase-like GH127 catalytic" evidence="1">
    <location>
        <begin position="68"/>
        <end position="395"/>
    </location>
</feature>
<reference evidence="4" key="1">
    <citation type="journal article" date="2019" name="Int. J. Syst. Evol. Microbiol.">
        <title>The Global Catalogue of Microorganisms (GCM) 10K type strain sequencing project: providing services to taxonomists for standard genome sequencing and annotation.</title>
        <authorList>
            <consortium name="The Broad Institute Genomics Platform"/>
            <consortium name="The Broad Institute Genome Sequencing Center for Infectious Disease"/>
            <person name="Wu L."/>
            <person name="Ma J."/>
        </authorList>
    </citation>
    <scope>NUCLEOTIDE SEQUENCE [LARGE SCALE GENOMIC DNA]</scope>
    <source>
        <strain evidence="4">CCUG 52468</strain>
    </source>
</reference>
<dbReference type="Gene3D" id="1.50.10.20">
    <property type="match status" value="2"/>
</dbReference>
<dbReference type="Pfam" id="PF20736">
    <property type="entry name" value="Glyco_hydro127M"/>
    <property type="match status" value="1"/>
</dbReference>
<accession>A0ABW3RHV1</accession>
<feature type="domain" description="Non-reducing end beta-L-arabinofuranosidase-like GH127 middle" evidence="2">
    <location>
        <begin position="412"/>
        <end position="506"/>
    </location>
</feature>
<dbReference type="PANTHER" id="PTHR43465:SF2">
    <property type="entry name" value="DUF1680 DOMAIN PROTEIN (AFU_ORTHOLOGUE AFUA_1G08910)"/>
    <property type="match status" value="1"/>
</dbReference>
<dbReference type="EMBL" id="JBHTKY010000002">
    <property type="protein sequence ID" value="MFD1164628.1"/>
    <property type="molecule type" value="Genomic_DNA"/>
</dbReference>
<dbReference type="SUPFAM" id="SSF48208">
    <property type="entry name" value="Six-hairpin glycosidases"/>
    <property type="match status" value="1"/>
</dbReference>
<comment type="caution">
    <text evidence="3">The sequence shown here is derived from an EMBL/GenBank/DDBJ whole genome shotgun (WGS) entry which is preliminary data.</text>
</comment>
<keyword evidence="4" id="KW-1185">Reference proteome</keyword>
<sequence>MKKSFLLTILSIGIYTCSISQSIHDQRTPVNHINLEGYIDERLESSVQNRILAQDVDRLINAFDPNKRTETHMWQSEFWGKWFTSAVLAYKYKPSDELFKTLEKAVYGLMEQQTADGYIGNYAADKRLQQWDVWGRKYCLLGLLSFYEIKPDNKVLQAAEKLAQNLMDDLQKADGILVTKGNYRGMAASSVLEPICKLYVVTNNKKYLEFAETIVKQWSRPDGPQLIEKSKVNVAERFEKPSSWYSWEQGQKAYEMMSCYEGLLELYRITGNPTYKEAIINTWDNIKATEINIAGSGASTEMWFGGKALQADPVHHYQEVCVTVTWIKLCLQLFRLTGENKYAEEAEYAYYNALLGSLSKDGAQWAKYTPLNGQRLPGSEQCGMGLNCCEASGPRALFLMPFYAVTQENNAVQVNYFIPGAYDIQIGKQKAKLIIQTDYPKSSTVSIGLKSNKPIDVPIEIRIPSWSEESKIAFNHVNVEDDIEPNTYYQINKKWKGSDVINLELDLNPRILKTGDQVQSLAIMRGPIVLSRDAMFAENIPVSAVLTPVINKNNRIELVETENPNSWMSFKAKFIPESYSETGSAPVELQLCDYASAGNMKPLTYFQTWFPQLINKSK</sequence>
<evidence type="ECO:0000313" key="4">
    <source>
        <dbReference type="Proteomes" id="UP001597205"/>
    </source>
</evidence>
<evidence type="ECO:0000259" key="2">
    <source>
        <dbReference type="Pfam" id="PF20736"/>
    </source>
</evidence>
<protein>
    <submittedName>
        <fullName evidence="3">Beta-L-arabinofuranosidase domain-containing protein</fullName>
    </submittedName>
</protein>